<accession>A0ABT6RIT7</accession>
<keyword evidence="1" id="KW-0472">Membrane</keyword>
<dbReference type="RefSeq" id="WP_282336601.1">
    <property type="nucleotide sequence ID" value="NZ_JASBRG010000007.1"/>
</dbReference>
<dbReference type="EMBL" id="JASBRG010000007">
    <property type="protein sequence ID" value="MDI3322480.1"/>
    <property type="molecule type" value="Genomic_DNA"/>
</dbReference>
<feature type="transmembrane region" description="Helical" evidence="1">
    <location>
        <begin position="146"/>
        <end position="167"/>
    </location>
</feature>
<feature type="transmembrane region" description="Helical" evidence="1">
    <location>
        <begin position="71"/>
        <end position="91"/>
    </location>
</feature>
<feature type="transmembrane region" description="Helical" evidence="1">
    <location>
        <begin position="124"/>
        <end position="140"/>
    </location>
</feature>
<proteinExistence type="predicted"/>
<keyword evidence="1" id="KW-0812">Transmembrane</keyword>
<keyword evidence="1" id="KW-1133">Transmembrane helix</keyword>
<dbReference type="Proteomes" id="UP001226434">
    <property type="component" value="Unassembled WGS sequence"/>
</dbReference>
<feature type="transmembrane region" description="Helical" evidence="1">
    <location>
        <begin position="40"/>
        <end position="59"/>
    </location>
</feature>
<evidence type="ECO:0000256" key="1">
    <source>
        <dbReference type="SAM" id="Phobius"/>
    </source>
</evidence>
<keyword evidence="3" id="KW-1185">Reference proteome</keyword>
<evidence type="ECO:0000313" key="2">
    <source>
        <dbReference type="EMBL" id="MDI3322480.1"/>
    </source>
</evidence>
<evidence type="ECO:0000313" key="3">
    <source>
        <dbReference type="Proteomes" id="UP001226434"/>
    </source>
</evidence>
<comment type="caution">
    <text evidence="2">The sequence shown here is derived from an EMBL/GenBank/DDBJ whole genome shotgun (WGS) entry which is preliminary data.</text>
</comment>
<sequence length="194" mass="22261">MNGFDEIQDMWLEQPLKRAPQVEDIRAAIKKYKTKTNRPLTIQISLLMVSLAVFIYMLLCGPSVTLTARIGILLFIVSIIYGVFLKINAVLKTRRMQVLSAKEFISQLEEEKTKTCTGSANEQARIFILFCVAYIFYIYGGLSQNITALIITYSAIALMLGLLWFVIRPYSARKRRKRIQSLISKLEQIKNEEL</sequence>
<name>A0ABT6RIT7_9BACT</name>
<gene>
    <name evidence="2" type="ORF">QJ048_22015</name>
</gene>
<protein>
    <submittedName>
        <fullName evidence="2">Uncharacterized protein</fullName>
    </submittedName>
</protein>
<reference evidence="2 3" key="1">
    <citation type="submission" date="2023-05" db="EMBL/GenBank/DDBJ databases">
        <title>Genome sequence of Pinibacter sp. MAH-24.</title>
        <authorList>
            <person name="Huq M.A."/>
        </authorList>
    </citation>
    <scope>NUCLEOTIDE SEQUENCE [LARGE SCALE GENOMIC DNA]</scope>
    <source>
        <strain evidence="2 3">MAH-24</strain>
    </source>
</reference>
<organism evidence="2 3">
    <name type="scientific">Pinibacter soli</name>
    <dbReference type="NCBI Taxonomy" id="3044211"/>
    <lineage>
        <taxon>Bacteria</taxon>
        <taxon>Pseudomonadati</taxon>
        <taxon>Bacteroidota</taxon>
        <taxon>Chitinophagia</taxon>
        <taxon>Chitinophagales</taxon>
        <taxon>Chitinophagaceae</taxon>
        <taxon>Pinibacter</taxon>
    </lineage>
</organism>